<feature type="transmembrane region" description="Helical" evidence="1">
    <location>
        <begin position="330"/>
        <end position="351"/>
    </location>
</feature>
<keyword evidence="1" id="KW-0812">Transmembrane</keyword>
<feature type="transmembrane region" description="Helical" evidence="1">
    <location>
        <begin position="229"/>
        <end position="250"/>
    </location>
</feature>
<name>A0A6J7P8X1_9ZZZZ</name>
<feature type="transmembrane region" description="Helical" evidence="1">
    <location>
        <begin position="157"/>
        <end position="177"/>
    </location>
</feature>
<proteinExistence type="predicted"/>
<keyword evidence="1" id="KW-0472">Membrane</keyword>
<feature type="transmembrane region" description="Helical" evidence="1">
    <location>
        <begin position="93"/>
        <end position="115"/>
    </location>
</feature>
<feature type="transmembrane region" description="Helical" evidence="1">
    <location>
        <begin position="401"/>
        <end position="421"/>
    </location>
</feature>
<organism evidence="2">
    <name type="scientific">freshwater metagenome</name>
    <dbReference type="NCBI Taxonomy" id="449393"/>
    <lineage>
        <taxon>unclassified sequences</taxon>
        <taxon>metagenomes</taxon>
        <taxon>ecological metagenomes</taxon>
    </lineage>
</organism>
<dbReference type="EMBL" id="CAFBOZ010000072">
    <property type="protein sequence ID" value="CAB5000985.1"/>
    <property type="molecule type" value="Genomic_DNA"/>
</dbReference>
<protein>
    <submittedName>
        <fullName evidence="2">Unannotated protein</fullName>
    </submittedName>
</protein>
<feature type="transmembrane region" description="Helical" evidence="1">
    <location>
        <begin position="184"/>
        <end position="217"/>
    </location>
</feature>
<feature type="transmembrane region" description="Helical" evidence="1">
    <location>
        <begin position="287"/>
        <end position="307"/>
    </location>
</feature>
<feature type="transmembrane region" description="Helical" evidence="1">
    <location>
        <begin position="12"/>
        <end position="34"/>
    </location>
</feature>
<evidence type="ECO:0000313" key="2">
    <source>
        <dbReference type="EMBL" id="CAB5000985.1"/>
    </source>
</evidence>
<keyword evidence="1" id="KW-1133">Transmembrane helix</keyword>
<gene>
    <name evidence="2" type="ORF">UFOPK3992_00637</name>
</gene>
<feature type="transmembrane region" description="Helical" evidence="1">
    <location>
        <begin position="363"/>
        <end position="381"/>
    </location>
</feature>
<dbReference type="AlphaFoldDB" id="A0A6J7P8X1"/>
<reference evidence="2" key="1">
    <citation type="submission" date="2020-05" db="EMBL/GenBank/DDBJ databases">
        <authorList>
            <person name="Chiriac C."/>
            <person name="Salcher M."/>
            <person name="Ghai R."/>
            <person name="Kavagutti S V."/>
        </authorList>
    </citation>
    <scope>NUCLEOTIDE SEQUENCE</scope>
</reference>
<feature type="transmembrane region" description="Helical" evidence="1">
    <location>
        <begin position="127"/>
        <end position="145"/>
    </location>
</feature>
<evidence type="ECO:0000256" key="1">
    <source>
        <dbReference type="SAM" id="Phobius"/>
    </source>
</evidence>
<sequence>MSREQMSSRARWVDRACAAPIAVAMLVGVTLMGARNLTLPDFWWDEAGQYWMSQGQNHGSAWGAARAPLETGISLGRNGSNLDPLGFTAVLRYWVAVFGSSAGALRALPFVFYVATALVSVAAARRLLALPWVLSLALPFLVLAGGQPMQYSTELRAYSLELLGVVTTGVLLLAYLLRRSRAWLGLLLVGFVIFSVCSRYSFAFAVLAATGVVVVSAALRRDSRSLRDAIVTVVVSAGVGVFLLWNVGLLGGGRQASPHYFDEFLLAGNWRPDFVAQELYRNFGSPLHVFTGAFLLSSAGWVVGQWIRGRRAGSPSWLIAPFRGVSDHPWLPIAGFVSAYEVLAVAASALGQSPWDSTARWSIGLYGIAVLSALGLASLGLEVVRDLAGARALRPRWRTVVVVGLAVVVVAGALGESARALKHLNDFRRYQILQLWGMVDLGNSRVQDLAVGGKWLVESGAWPTFRMLWETEIRDTVNGPAPEVAVRLPAFGGADVNMARSIPDAIECAGPADTFVLMADDATRLPLTLDRIRAVAPGCLVEVIPGVPRGTLVRVARR</sequence>
<accession>A0A6J7P8X1</accession>